<reference evidence="8" key="1">
    <citation type="journal article" date="2017" name="Nature">
        <title>The sunflower genome provides insights into oil metabolism, flowering and Asterid evolution.</title>
        <authorList>
            <person name="Badouin H."/>
            <person name="Gouzy J."/>
            <person name="Grassa C.J."/>
            <person name="Murat F."/>
            <person name="Staton S.E."/>
            <person name="Cottret L."/>
            <person name="Lelandais-Briere C."/>
            <person name="Owens G.L."/>
            <person name="Carrere S."/>
            <person name="Mayjonade B."/>
            <person name="Legrand L."/>
            <person name="Gill N."/>
            <person name="Kane N.C."/>
            <person name="Bowers J.E."/>
            <person name="Hubner S."/>
            <person name="Bellec A."/>
            <person name="Berard A."/>
            <person name="Berges H."/>
            <person name="Blanchet N."/>
            <person name="Boniface M.C."/>
            <person name="Brunel D."/>
            <person name="Catrice O."/>
            <person name="Chaidir N."/>
            <person name="Claudel C."/>
            <person name="Donnadieu C."/>
            <person name="Faraut T."/>
            <person name="Fievet G."/>
            <person name="Helmstetter N."/>
            <person name="King M."/>
            <person name="Knapp S.J."/>
            <person name="Lai Z."/>
            <person name="Le Paslier M.C."/>
            <person name="Lippi Y."/>
            <person name="Lorenzon L."/>
            <person name="Mandel J.R."/>
            <person name="Marage G."/>
            <person name="Marchand G."/>
            <person name="Marquand E."/>
            <person name="Bret-Mestries E."/>
            <person name="Morien E."/>
            <person name="Nambeesan S."/>
            <person name="Nguyen T."/>
            <person name="Pegot-Espagnet P."/>
            <person name="Pouilly N."/>
            <person name="Raftis F."/>
            <person name="Sallet E."/>
            <person name="Schiex T."/>
            <person name="Thomas J."/>
            <person name="Vandecasteele C."/>
            <person name="Vares D."/>
            <person name="Vear F."/>
            <person name="Vautrin S."/>
            <person name="Crespi M."/>
            <person name="Mangin B."/>
            <person name="Burke J.M."/>
            <person name="Salse J."/>
            <person name="Munos S."/>
            <person name="Vincourt P."/>
            <person name="Rieseberg L.H."/>
            <person name="Langlade N.B."/>
        </authorList>
    </citation>
    <scope>NUCLEOTIDE SEQUENCE [LARGE SCALE GENOMIC DNA]</scope>
    <source>
        <strain evidence="8">cv. SF193</strain>
    </source>
</reference>
<dbReference type="InterPro" id="IPR006946">
    <property type="entry name" value="DGR2-like_dom"/>
</dbReference>
<proteinExistence type="predicted"/>
<dbReference type="Pfam" id="PF04862">
    <property type="entry name" value="DUF642"/>
    <property type="match status" value="1"/>
</dbReference>
<accession>A0A251T5I5</accession>
<feature type="domain" description="DUF642" evidence="6">
    <location>
        <begin position="62"/>
        <end position="134"/>
    </location>
</feature>
<dbReference type="FunCoup" id="A0A251T5I5">
    <property type="interactions" value="269"/>
</dbReference>
<evidence type="ECO:0000256" key="5">
    <source>
        <dbReference type="ARBA" id="ARBA00023180"/>
    </source>
</evidence>
<gene>
    <name evidence="7" type="ORF">HannXRQ_Chr12g0385421</name>
</gene>
<evidence type="ECO:0000256" key="2">
    <source>
        <dbReference type="ARBA" id="ARBA00004613"/>
    </source>
</evidence>
<dbReference type="GO" id="GO:0009505">
    <property type="term" value="C:plant-type cell wall"/>
    <property type="evidence" value="ECO:0000318"/>
    <property type="project" value="GO_Central"/>
</dbReference>
<keyword evidence="3" id="KW-0964">Secreted</keyword>
<sequence>MHDDSCRYIVLLGLVGFFCRLQNPSFESPPTNLTTDSTSQSVLLDTKANVIPGWSFNGTHQLCQQLNSCKCFGPSRSEVFFFKESYGNQLWQTYGYSIGSNEIRRGIMGIQVQSVVNDRRDNMTCWPIVDTFLVNGIQNPRLYEDNGLVNSGFEVGPSFIDNSSQGILLEADSDNDPFSLVQSPLQYWTILGTLKYIDSKHYVVPRGRGAVELLSGDPSGIVASVYFLKHGQVTLEFIMGDANDSCVGDFMVFFASWKCDMEFYNEEHWCWIKRATFGDI</sequence>
<dbReference type="PANTHER" id="PTHR31265:SF28">
    <property type="entry name" value="EMB|CAB87702.1"/>
    <property type="match status" value="1"/>
</dbReference>
<evidence type="ECO:0000256" key="4">
    <source>
        <dbReference type="ARBA" id="ARBA00022729"/>
    </source>
</evidence>
<dbReference type="Proteomes" id="UP000215914">
    <property type="component" value="Chromosome 12"/>
</dbReference>
<comment type="subcellular location">
    <subcellularLocation>
        <location evidence="1">Cell envelope</location>
    </subcellularLocation>
    <subcellularLocation>
        <location evidence="2">Secreted</location>
    </subcellularLocation>
</comment>
<keyword evidence="4" id="KW-0732">Signal</keyword>
<name>A0A251T5I5_HELAN</name>
<dbReference type="PANTHER" id="PTHR31265">
    <property type="entry name" value="OS02G0527500 PROTEIN-RELATED"/>
    <property type="match status" value="1"/>
</dbReference>
<dbReference type="EMBL" id="CM007901">
    <property type="protein sequence ID" value="OTG06410.1"/>
    <property type="molecule type" value="Genomic_DNA"/>
</dbReference>
<dbReference type="InParanoid" id="A0A251T5I5"/>
<evidence type="ECO:0000256" key="1">
    <source>
        <dbReference type="ARBA" id="ARBA00004196"/>
    </source>
</evidence>
<evidence type="ECO:0000259" key="6">
    <source>
        <dbReference type="Pfam" id="PF04862"/>
    </source>
</evidence>
<keyword evidence="8" id="KW-1185">Reference proteome</keyword>
<organism evidence="7 8">
    <name type="scientific">Helianthus annuus</name>
    <name type="common">Common sunflower</name>
    <dbReference type="NCBI Taxonomy" id="4232"/>
    <lineage>
        <taxon>Eukaryota</taxon>
        <taxon>Viridiplantae</taxon>
        <taxon>Streptophyta</taxon>
        <taxon>Embryophyta</taxon>
        <taxon>Tracheophyta</taxon>
        <taxon>Spermatophyta</taxon>
        <taxon>Magnoliopsida</taxon>
        <taxon>eudicotyledons</taxon>
        <taxon>Gunneridae</taxon>
        <taxon>Pentapetalae</taxon>
        <taxon>asterids</taxon>
        <taxon>campanulids</taxon>
        <taxon>Asterales</taxon>
        <taxon>Asteraceae</taxon>
        <taxon>Asteroideae</taxon>
        <taxon>Heliantheae alliance</taxon>
        <taxon>Heliantheae</taxon>
        <taxon>Helianthus</taxon>
    </lineage>
</organism>
<dbReference type="InterPro" id="IPR052437">
    <property type="entry name" value="Pectin_Meth_Modulator"/>
</dbReference>
<evidence type="ECO:0000313" key="8">
    <source>
        <dbReference type="Proteomes" id="UP000215914"/>
    </source>
</evidence>
<keyword evidence="5" id="KW-0325">Glycoprotein</keyword>
<evidence type="ECO:0000313" key="7">
    <source>
        <dbReference type="EMBL" id="OTG06410.1"/>
    </source>
</evidence>
<dbReference type="AlphaFoldDB" id="A0A251T5I5"/>
<dbReference type="GO" id="GO:0030234">
    <property type="term" value="F:enzyme regulator activity"/>
    <property type="evidence" value="ECO:0000318"/>
    <property type="project" value="GO_Central"/>
</dbReference>
<protein>
    <recommendedName>
        <fullName evidence="6">DUF642 domain-containing protein</fullName>
    </recommendedName>
</protein>
<dbReference type="GO" id="GO:0005576">
    <property type="term" value="C:extracellular region"/>
    <property type="evidence" value="ECO:0007669"/>
    <property type="project" value="UniProtKB-SubCell"/>
</dbReference>
<evidence type="ECO:0000256" key="3">
    <source>
        <dbReference type="ARBA" id="ARBA00022525"/>
    </source>
</evidence>